<evidence type="ECO:0000313" key="2">
    <source>
        <dbReference type="Proteomes" id="UP000309997"/>
    </source>
</evidence>
<dbReference type="EMBL" id="RCHU02000004">
    <property type="protein sequence ID" value="KAL3597238.1"/>
    <property type="molecule type" value="Genomic_DNA"/>
</dbReference>
<proteinExistence type="predicted"/>
<name>A0ACC4CH50_POPAL</name>
<evidence type="ECO:0000313" key="1">
    <source>
        <dbReference type="EMBL" id="KAL3597238.1"/>
    </source>
</evidence>
<gene>
    <name evidence="1" type="ORF">D5086_008875</name>
</gene>
<comment type="caution">
    <text evidence="1">The sequence shown here is derived from an EMBL/GenBank/DDBJ whole genome shotgun (WGS) entry which is preliminary data.</text>
</comment>
<organism evidence="1 2">
    <name type="scientific">Populus alba</name>
    <name type="common">White poplar</name>
    <dbReference type="NCBI Taxonomy" id="43335"/>
    <lineage>
        <taxon>Eukaryota</taxon>
        <taxon>Viridiplantae</taxon>
        <taxon>Streptophyta</taxon>
        <taxon>Embryophyta</taxon>
        <taxon>Tracheophyta</taxon>
        <taxon>Spermatophyta</taxon>
        <taxon>Magnoliopsida</taxon>
        <taxon>eudicotyledons</taxon>
        <taxon>Gunneridae</taxon>
        <taxon>Pentapetalae</taxon>
        <taxon>rosids</taxon>
        <taxon>fabids</taxon>
        <taxon>Malpighiales</taxon>
        <taxon>Salicaceae</taxon>
        <taxon>Saliceae</taxon>
        <taxon>Populus</taxon>
    </lineage>
</organism>
<accession>A0ACC4CH50</accession>
<reference evidence="1 2" key="1">
    <citation type="journal article" date="2024" name="Plant Biotechnol. J.">
        <title>Genome and CRISPR/Cas9 system of a widespread forest tree (Populus alba) in the world.</title>
        <authorList>
            <person name="Liu Y.J."/>
            <person name="Jiang P.F."/>
            <person name="Han X.M."/>
            <person name="Li X.Y."/>
            <person name="Wang H.M."/>
            <person name="Wang Y.J."/>
            <person name="Wang X.X."/>
            <person name="Zeng Q.Y."/>
        </authorList>
    </citation>
    <scope>NUCLEOTIDE SEQUENCE [LARGE SCALE GENOMIC DNA]</scope>
    <source>
        <strain evidence="2">cv. PAL-ZL1</strain>
    </source>
</reference>
<sequence length="189" mass="20550">MMETGPSSPSTGAPVSTLACPVAALSGSAMSDGAPILLPLFGAPVFNLQLFNFTGCFLCFFQSPLPSLLPLSRVVPLINIKGMYVGIDVEFKILQCSRDPFPLLKMEFKYGVGYKDVHSYGATVMDNLKFAGVLLLLLSLVAYLPMKNNWCISRLVQWMFPVVADQLLIPCSPSIINVINFAVVHLQCS</sequence>
<keyword evidence="2" id="KW-1185">Reference proteome</keyword>
<dbReference type="Proteomes" id="UP000309997">
    <property type="component" value="Unassembled WGS sequence"/>
</dbReference>
<protein>
    <submittedName>
        <fullName evidence="1">Uncharacterized protein</fullName>
    </submittedName>
</protein>